<evidence type="ECO:0000313" key="1">
    <source>
        <dbReference type="EMBL" id="GIY03357.1"/>
    </source>
</evidence>
<gene>
    <name evidence="1" type="ORF">CEXT_798561</name>
</gene>
<accession>A0AAV4Q4Q6</accession>
<proteinExistence type="predicted"/>
<organism evidence="1 2">
    <name type="scientific">Caerostris extrusa</name>
    <name type="common">Bark spider</name>
    <name type="synonym">Caerostris bankana</name>
    <dbReference type="NCBI Taxonomy" id="172846"/>
    <lineage>
        <taxon>Eukaryota</taxon>
        <taxon>Metazoa</taxon>
        <taxon>Ecdysozoa</taxon>
        <taxon>Arthropoda</taxon>
        <taxon>Chelicerata</taxon>
        <taxon>Arachnida</taxon>
        <taxon>Araneae</taxon>
        <taxon>Araneomorphae</taxon>
        <taxon>Entelegynae</taxon>
        <taxon>Araneoidea</taxon>
        <taxon>Araneidae</taxon>
        <taxon>Caerostris</taxon>
    </lineage>
</organism>
<dbReference type="EMBL" id="BPLR01005568">
    <property type="protein sequence ID" value="GIY03357.1"/>
    <property type="molecule type" value="Genomic_DNA"/>
</dbReference>
<dbReference type="Proteomes" id="UP001054945">
    <property type="component" value="Unassembled WGS sequence"/>
</dbReference>
<sequence length="84" mass="9569">MDFCTGNRVSVLHGLEASDRFSADVWLKKSFSFRISANSMLYRCHFPASTDMDAFNWAYMVKFLKPSFCSSEARRAIQQSATAK</sequence>
<comment type="caution">
    <text evidence="1">The sequence shown here is derived from an EMBL/GenBank/DDBJ whole genome shotgun (WGS) entry which is preliminary data.</text>
</comment>
<evidence type="ECO:0000313" key="2">
    <source>
        <dbReference type="Proteomes" id="UP001054945"/>
    </source>
</evidence>
<keyword evidence="2" id="KW-1185">Reference proteome</keyword>
<protein>
    <submittedName>
        <fullName evidence="1">Uncharacterized protein</fullName>
    </submittedName>
</protein>
<name>A0AAV4Q4Q6_CAEEX</name>
<dbReference type="AlphaFoldDB" id="A0AAV4Q4Q6"/>
<reference evidence="1 2" key="1">
    <citation type="submission" date="2021-06" db="EMBL/GenBank/DDBJ databases">
        <title>Caerostris extrusa draft genome.</title>
        <authorList>
            <person name="Kono N."/>
            <person name="Arakawa K."/>
        </authorList>
    </citation>
    <scope>NUCLEOTIDE SEQUENCE [LARGE SCALE GENOMIC DNA]</scope>
</reference>